<dbReference type="InterPro" id="IPR013783">
    <property type="entry name" value="Ig-like_fold"/>
</dbReference>
<dbReference type="Gene3D" id="2.60.40.10">
    <property type="entry name" value="Immunoglobulins"/>
    <property type="match status" value="1"/>
</dbReference>
<dbReference type="PANTHER" id="PTHR45080:SF8">
    <property type="entry name" value="IG-LIKE DOMAIN-CONTAINING PROTEIN"/>
    <property type="match status" value="1"/>
</dbReference>
<dbReference type="Proteomes" id="UP000225706">
    <property type="component" value="Unassembled WGS sequence"/>
</dbReference>
<dbReference type="EMBL" id="LSMT01000012">
    <property type="protein sequence ID" value="PFX33438.1"/>
    <property type="molecule type" value="Genomic_DNA"/>
</dbReference>
<evidence type="ECO:0000313" key="5">
    <source>
        <dbReference type="EMBL" id="PFX33438.1"/>
    </source>
</evidence>
<keyword evidence="1" id="KW-0732">Signal</keyword>
<name>A0A2B4SY02_STYPI</name>
<dbReference type="GO" id="GO:0005886">
    <property type="term" value="C:plasma membrane"/>
    <property type="evidence" value="ECO:0007669"/>
    <property type="project" value="TreeGrafter"/>
</dbReference>
<dbReference type="SMART" id="SM00408">
    <property type="entry name" value="IGc2"/>
    <property type="match status" value="1"/>
</dbReference>
<keyword evidence="6" id="KW-1185">Reference proteome</keyword>
<comment type="caution">
    <text evidence="5">The sequence shown here is derived from an EMBL/GenBank/DDBJ whole genome shotgun (WGS) entry which is preliminary data.</text>
</comment>
<dbReference type="SUPFAM" id="SSF48726">
    <property type="entry name" value="Immunoglobulin"/>
    <property type="match status" value="1"/>
</dbReference>
<dbReference type="Pfam" id="PF13927">
    <property type="entry name" value="Ig_3"/>
    <property type="match status" value="1"/>
</dbReference>
<gene>
    <name evidence="5" type="primary">HMCN2</name>
    <name evidence="5" type="ORF">AWC38_SpisGene1760</name>
</gene>
<dbReference type="SMART" id="SM00409">
    <property type="entry name" value="IG"/>
    <property type="match status" value="2"/>
</dbReference>
<dbReference type="InterPro" id="IPR003599">
    <property type="entry name" value="Ig_sub"/>
</dbReference>
<accession>A0A2B4SY02</accession>
<evidence type="ECO:0000256" key="2">
    <source>
        <dbReference type="ARBA" id="ARBA00023157"/>
    </source>
</evidence>
<dbReference type="InterPro" id="IPR007110">
    <property type="entry name" value="Ig-like_dom"/>
</dbReference>
<dbReference type="GO" id="GO:0007156">
    <property type="term" value="P:homophilic cell adhesion via plasma membrane adhesion molecules"/>
    <property type="evidence" value="ECO:0007669"/>
    <property type="project" value="TreeGrafter"/>
</dbReference>
<organism evidence="5 6">
    <name type="scientific">Stylophora pistillata</name>
    <name type="common">Smooth cauliflower coral</name>
    <dbReference type="NCBI Taxonomy" id="50429"/>
    <lineage>
        <taxon>Eukaryota</taxon>
        <taxon>Metazoa</taxon>
        <taxon>Cnidaria</taxon>
        <taxon>Anthozoa</taxon>
        <taxon>Hexacorallia</taxon>
        <taxon>Scleractinia</taxon>
        <taxon>Astrocoeniina</taxon>
        <taxon>Pocilloporidae</taxon>
        <taxon>Stylophora</taxon>
    </lineage>
</organism>
<evidence type="ECO:0000256" key="1">
    <source>
        <dbReference type="ARBA" id="ARBA00022729"/>
    </source>
</evidence>
<feature type="domain" description="Ig-like" evidence="4">
    <location>
        <begin position="344"/>
        <end position="419"/>
    </location>
</feature>
<keyword evidence="2" id="KW-1015">Disulfide bond</keyword>
<evidence type="ECO:0000313" key="6">
    <source>
        <dbReference type="Proteomes" id="UP000225706"/>
    </source>
</evidence>
<proteinExistence type="predicted"/>
<evidence type="ECO:0000256" key="3">
    <source>
        <dbReference type="SAM" id="MobiDB-lite"/>
    </source>
</evidence>
<dbReference type="AlphaFoldDB" id="A0A2B4SY02"/>
<dbReference type="InterPro" id="IPR050958">
    <property type="entry name" value="Cell_Adh-Cytoskel_Orgn"/>
</dbReference>
<dbReference type="InterPro" id="IPR003598">
    <property type="entry name" value="Ig_sub2"/>
</dbReference>
<dbReference type="InterPro" id="IPR036179">
    <property type="entry name" value="Ig-like_dom_sf"/>
</dbReference>
<dbReference type="OrthoDB" id="5954448at2759"/>
<protein>
    <submittedName>
        <fullName evidence="5">Hemicentin-2</fullName>
    </submittedName>
</protein>
<dbReference type="PANTHER" id="PTHR45080">
    <property type="entry name" value="CONTACTIN 5"/>
    <property type="match status" value="1"/>
</dbReference>
<dbReference type="PROSITE" id="PS50835">
    <property type="entry name" value="IG_LIKE"/>
    <property type="match status" value="1"/>
</dbReference>
<sequence length="749" mass="83440">MTGAMSFTGSIQAIVYPRMIDAPDTPTIAIIGKSVRFRWHYNSGDLKDDLYEVVFGIWKSPGFLKTKLIAVNSSGFSLTRPSYESSVGWAGNLTSSMAVFELYNVKLEESKTYGIVVEYGLQHTPLTDTVQLQVVYGLQAKLRHTDPPKTATPQQRNGTTAVYTTNKVGSTRETVKVQTAKMTKEKLRFGAIPALNMPRKSHESARPTPRPARSVVEEHDQQPKACYKSFGELCRRITGLKTLKGWKLKTMSDRLILKKIVEPFLLPEVEIMIDDSLAHTVKAFGHPLYVTHYRSVRNISVCEIVRELECYKLCCGVEASELTSQLFHHENTRIGSHSDYHNPPKINTPQQRNISVRDGDPLVIKCLASGFPTPNITWKKHGKTIGNQALYFISIKTFDSGVYLCEAHNQAGKDSTEITVRVEDSDNLEFPTTQRARVASTGNACPNSTDPIIHNSGEDARLFYKRSNHESEKEFSGYRAFVNSSLFAYLTKNESEGTCSGSLREVCLKGKTEFKKWNQRLLIIKIFDVTVNDSGLYAVWTSFSGITPHDDKTEKCLQVIHLKIKETNSSPTPHSMSHSTLVYSSSTTSSGASNSLRALQTCNNLVWMISTITATVMMSVNPSTGSVPYNDPSIQHSACMKEMHVSVHLTPPNIGSLSSPNLKEISERNDLETPGKTFLIKKRRSRILQDAQGICERSRENLSMVLSSRCAFGDPEARAIVNEIVEDVALKKGVKWTGEELVGDETFSL</sequence>
<feature type="region of interest" description="Disordered" evidence="3">
    <location>
        <begin position="199"/>
        <end position="218"/>
    </location>
</feature>
<evidence type="ECO:0000259" key="4">
    <source>
        <dbReference type="PROSITE" id="PS50835"/>
    </source>
</evidence>
<reference evidence="6" key="1">
    <citation type="journal article" date="2017" name="bioRxiv">
        <title>Comparative analysis of the genomes of Stylophora pistillata and Acropora digitifera provides evidence for extensive differences between species of corals.</title>
        <authorList>
            <person name="Voolstra C.R."/>
            <person name="Li Y."/>
            <person name="Liew Y.J."/>
            <person name="Baumgarten S."/>
            <person name="Zoccola D."/>
            <person name="Flot J.-F."/>
            <person name="Tambutte S."/>
            <person name="Allemand D."/>
            <person name="Aranda M."/>
        </authorList>
    </citation>
    <scope>NUCLEOTIDE SEQUENCE [LARGE SCALE GENOMIC DNA]</scope>
</reference>